<dbReference type="InterPro" id="IPR050640">
    <property type="entry name" value="Bact_2-comp_sensor_kinase"/>
</dbReference>
<evidence type="ECO:0000256" key="13">
    <source>
        <dbReference type="ARBA" id="ARBA00023136"/>
    </source>
</evidence>
<feature type="transmembrane region" description="Helical" evidence="15">
    <location>
        <begin position="9"/>
        <end position="30"/>
    </location>
</feature>
<dbReference type="EMBL" id="BOSE01000002">
    <property type="protein sequence ID" value="GIP16075.1"/>
    <property type="molecule type" value="Genomic_DNA"/>
</dbReference>
<dbReference type="PANTHER" id="PTHR34220:SF7">
    <property type="entry name" value="SENSOR HISTIDINE KINASE YPDA"/>
    <property type="match status" value="1"/>
</dbReference>
<dbReference type="InterPro" id="IPR003660">
    <property type="entry name" value="HAMP_dom"/>
</dbReference>
<accession>A0A919YMQ3</accession>
<evidence type="ECO:0000256" key="3">
    <source>
        <dbReference type="ARBA" id="ARBA00012438"/>
    </source>
</evidence>
<dbReference type="Gene3D" id="3.30.450.20">
    <property type="entry name" value="PAS domain"/>
    <property type="match status" value="2"/>
</dbReference>
<organism evidence="18 19">
    <name type="scientific">Paenibacillus montaniterrae</name>
    <dbReference type="NCBI Taxonomy" id="429341"/>
    <lineage>
        <taxon>Bacteria</taxon>
        <taxon>Bacillati</taxon>
        <taxon>Bacillota</taxon>
        <taxon>Bacilli</taxon>
        <taxon>Bacillales</taxon>
        <taxon>Paenibacillaceae</taxon>
        <taxon>Paenibacillus</taxon>
    </lineage>
</organism>
<keyword evidence="14" id="KW-0175">Coiled coil</keyword>
<evidence type="ECO:0000256" key="5">
    <source>
        <dbReference type="ARBA" id="ARBA00022553"/>
    </source>
</evidence>
<dbReference type="InterPro" id="IPR003594">
    <property type="entry name" value="HATPase_dom"/>
</dbReference>
<keyword evidence="8" id="KW-0547">Nucleotide-binding</keyword>
<dbReference type="GO" id="GO:0000155">
    <property type="term" value="F:phosphorelay sensor kinase activity"/>
    <property type="evidence" value="ECO:0007669"/>
    <property type="project" value="InterPro"/>
</dbReference>
<dbReference type="Pfam" id="PF00672">
    <property type="entry name" value="HAMP"/>
    <property type="match status" value="1"/>
</dbReference>
<dbReference type="AlphaFoldDB" id="A0A919YMQ3"/>
<keyword evidence="13 15" id="KW-0472">Membrane</keyword>
<evidence type="ECO:0000313" key="18">
    <source>
        <dbReference type="EMBL" id="GIP16075.1"/>
    </source>
</evidence>
<evidence type="ECO:0000256" key="9">
    <source>
        <dbReference type="ARBA" id="ARBA00022777"/>
    </source>
</evidence>
<dbReference type="InterPro" id="IPR036890">
    <property type="entry name" value="HATPase_C_sf"/>
</dbReference>
<dbReference type="PROSITE" id="PS50885">
    <property type="entry name" value="HAMP"/>
    <property type="match status" value="1"/>
</dbReference>
<evidence type="ECO:0000259" key="16">
    <source>
        <dbReference type="PROSITE" id="PS50109"/>
    </source>
</evidence>
<keyword evidence="11 15" id="KW-1133">Transmembrane helix</keyword>
<evidence type="ECO:0000256" key="10">
    <source>
        <dbReference type="ARBA" id="ARBA00022840"/>
    </source>
</evidence>
<proteinExistence type="predicted"/>
<keyword evidence="9 18" id="KW-0418">Kinase</keyword>
<dbReference type="InterPro" id="IPR010559">
    <property type="entry name" value="Sig_transdc_His_kin_internal"/>
</dbReference>
<protein>
    <recommendedName>
        <fullName evidence="3">histidine kinase</fullName>
        <ecNumber evidence="3">2.7.13.3</ecNumber>
    </recommendedName>
</protein>
<dbReference type="Pfam" id="PF02518">
    <property type="entry name" value="HATPase_c"/>
    <property type="match status" value="1"/>
</dbReference>
<evidence type="ECO:0000256" key="12">
    <source>
        <dbReference type="ARBA" id="ARBA00023012"/>
    </source>
</evidence>
<evidence type="ECO:0000256" key="15">
    <source>
        <dbReference type="SAM" id="Phobius"/>
    </source>
</evidence>
<feature type="coiled-coil region" evidence="14">
    <location>
        <begin position="377"/>
        <end position="404"/>
    </location>
</feature>
<gene>
    <name evidence="18" type="primary">yesM_2</name>
    <name evidence="18" type="ORF">J40TS1_17170</name>
</gene>
<dbReference type="Pfam" id="PF02743">
    <property type="entry name" value="dCache_1"/>
    <property type="match status" value="1"/>
</dbReference>
<dbReference type="GO" id="GO:0005886">
    <property type="term" value="C:plasma membrane"/>
    <property type="evidence" value="ECO:0007669"/>
    <property type="project" value="UniProtKB-SubCell"/>
</dbReference>
<dbReference type="Gene3D" id="3.30.565.10">
    <property type="entry name" value="Histidine kinase-like ATPase, C-terminal domain"/>
    <property type="match status" value="1"/>
</dbReference>
<keyword evidence="12" id="KW-0902">Two-component regulatory system</keyword>
<sequence length="608" mass="69672">MGKSLFTRLLFYFSILILFSLATVGVAVYWQSSSALDKQSEQYIAQVINNTSYQTDLYLQTYERLSTSILVNNNVKRFLDVEPTDYYGRYEYTREIIKNVLSQPFNTYPQINLVYILGYNGGSLFYDGQGLADTSTLDKDAHLRMLRELTADTGQFSLIKGSVLAKKQDKTITLARKIRGVSSYIPNGVLAIEIDSSKIEEVWKNVELAQNGHFFILDASSQIVYQPNGSFTDQSLANSFIALIKEHPEEQFIKQVEDEKWLFVSRTSEYSSWRLVMALPLSELRSPISTIRATSITVGIIVLIAALLLAYRFSRSITRPIHILRNGMRETVKGNWQQIQYDQKSRDEIGGLVHSYNIMVTRLEEMIDQVYKVELNNSKQALELQTLENEKQSLELQALQLQINPHFLYNTLETINCYAIVKDSDEISEIVEAMAYMLRYSLQTQLDEITVANELNHVRNYLSILKHRIQREFELDIIIPSELLLEKMVRLTLQPLVENIFQHAFPHGIEPCHTIRIGATYTEQYFQVVVEDNGVGIPAGKLEQLRAQLLASSQLVNDQQTASRGKGIGIMNVHRRIQMVFGNEYGLRIESIEHEGTRMIMCMPKLRV</sequence>
<evidence type="ECO:0000313" key="19">
    <source>
        <dbReference type="Proteomes" id="UP000683139"/>
    </source>
</evidence>
<dbReference type="Proteomes" id="UP000683139">
    <property type="component" value="Unassembled WGS sequence"/>
</dbReference>
<evidence type="ECO:0000256" key="8">
    <source>
        <dbReference type="ARBA" id="ARBA00022741"/>
    </source>
</evidence>
<comment type="subcellular location">
    <subcellularLocation>
        <location evidence="2">Cell membrane</location>
        <topology evidence="2">Multi-pass membrane protein</topology>
    </subcellularLocation>
</comment>
<dbReference type="InterPro" id="IPR033479">
    <property type="entry name" value="dCache_1"/>
</dbReference>
<feature type="domain" description="Histidine kinase" evidence="16">
    <location>
        <begin position="420"/>
        <end position="607"/>
    </location>
</feature>
<keyword evidence="10" id="KW-0067">ATP-binding</keyword>
<evidence type="ECO:0000256" key="4">
    <source>
        <dbReference type="ARBA" id="ARBA00022475"/>
    </source>
</evidence>
<dbReference type="PROSITE" id="PS50109">
    <property type="entry name" value="HIS_KIN"/>
    <property type="match status" value="1"/>
</dbReference>
<dbReference type="Pfam" id="PF06580">
    <property type="entry name" value="His_kinase"/>
    <property type="match status" value="1"/>
</dbReference>
<dbReference type="RefSeq" id="WP_213514315.1">
    <property type="nucleotide sequence ID" value="NZ_BOSE01000002.1"/>
</dbReference>
<keyword evidence="5" id="KW-0597">Phosphoprotein</keyword>
<comment type="catalytic activity">
    <reaction evidence="1">
        <text>ATP + protein L-histidine = ADP + protein N-phospho-L-histidine.</text>
        <dbReference type="EC" id="2.7.13.3"/>
    </reaction>
</comment>
<evidence type="ECO:0000256" key="1">
    <source>
        <dbReference type="ARBA" id="ARBA00000085"/>
    </source>
</evidence>
<dbReference type="SUPFAM" id="SSF158472">
    <property type="entry name" value="HAMP domain-like"/>
    <property type="match status" value="1"/>
</dbReference>
<comment type="caution">
    <text evidence="18">The sequence shown here is derived from an EMBL/GenBank/DDBJ whole genome shotgun (WGS) entry which is preliminary data.</text>
</comment>
<dbReference type="SUPFAM" id="SSF55874">
    <property type="entry name" value="ATPase domain of HSP90 chaperone/DNA topoisomerase II/histidine kinase"/>
    <property type="match status" value="1"/>
</dbReference>
<keyword evidence="19" id="KW-1185">Reference proteome</keyword>
<dbReference type="SMART" id="SM00387">
    <property type="entry name" value="HATPase_c"/>
    <property type="match status" value="1"/>
</dbReference>
<evidence type="ECO:0000259" key="17">
    <source>
        <dbReference type="PROSITE" id="PS50885"/>
    </source>
</evidence>
<dbReference type="CDD" id="cd06225">
    <property type="entry name" value="HAMP"/>
    <property type="match status" value="1"/>
</dbReference>
<evidence type="ECO:0000256" key="14">
    <source>
        <dbReference type="SAM" id="Coils"/>
    </source>
</evidence>
<dbReference type="PANTHER" id="PTHR34220">
    <property type="entry name" value="SENSOR HISTIDINE KINASE YPDA"/>
    <property type="match status" value="1"/>
</dbReference>
<evidence type="ECO:0000256" key="2">
    <source>
        <dbReference type="ARBA" id="ARBA00004651"/>
    </source>
</evidence>
<dbReference type="SMART" id="SM00304">
    <property type="entry name" value="HAMP"/>
    <property type="match status" value="1"/>
</dbReference>
<dbReference type="GO" id="GO:0005524">
    <property type="term" value="F:ATP binding"/>
    <property type="evidence" value="ECO:0007669"/>
    <property type="project" value="UniProtKB-KW"/>
</dbReference>
<evidence type="ECO:0000256" key="7">
    <source>
        <dbReference type="ARBA" id="ARBA00022692"/>
    </source>
</evidence>
<keyword evidence="6" id="KW-0808">Transferase</keyword>
<name>A0A919YMQ3_9BACL</name>
<keyword evidence="4" id="KW-1003">Cell membrane</keyword>
<feature type="domain" description="HAMP" evidence="17">
    <location>
        <begin position="315"/>
        <end position="368"/>
    </location>
</feature>
<reference evidence="18" key="1">
    <citation type="submission" date="2021-03" db="EMBL/GenBank/DDBJ databases">
        <title>Antimicrobial resistance genes in bacteria isolated from Japanese honey, and their potential for conferring macrolide and lincosamide resistance in the American foulbrood pathogen Paenibacillus larvae.</title>
        <authorList>
            <person name="Okamoto M."/>
            <person name="Kumagai M."/>
            <person name="Kanamori H."/>
            <person name="Takamatsu D."/>
        </authorList>
    </citation>
    <scope>NUCLEOTIDE SEQUENCE</scope>
    <source>
        <strain evidence="18">J40TS1</strain>
    </source>
</reference>
<evidence type="ECO:0000256" key="11">
    <source>
        <dbReference type="ARBA" id="ARBA00022989"/>
    </source>
</evidence>
<dbReference type="InterPro" id="IPR005467">
    <property type="entry name" value="His_kinase_dom"/>
</dbReference>
<feature type="transmembrane region" description="Helical" evidence="15">
    <location>
        <begin position="291"/>
        <end position="311"/>
    </location>
</feature>
<dbReference type="EC" id="2.7.13.3" evidence="3"/>
<evidence type="ECO:0000256" key="6">
    <source>
        <dbReference type="ARBA" id="ARBA00022679"/>
    </source>
</evidence>
<keyword evidence="7 15" id="KW-0812">Transmembrane</keyword>
<dbReference type="Gene3D" id="6.10.340.10">
    <property type="match status" value="1"/>
</dbReference>